<dbReference type="OrthoDB" id="193931at2759"/>
<feature type="compositionally biased region" description="Basic and acidic residues" evidence="7">
    <location>
        <begin position="390"/>
        <end position="399"/>
    </location>
</feature>
<dbReference type="SMART" id="SM00220">
    <property type="entry name" value="S_TKc"/>
    <property type="match status" value="1"/>
</dbReference>
<dbReference type="STRING" id="101091.A0A1C7NMK0"/>
<dbReference type="GO" id="GO:0004674">
    <property type="term" value="F:protein serine/threonine kinase activity"/>
    <property type="evidence" value="ECO:0007669"/>
    <property type="project" value="UniProtKB-KW"/>
</dbReference>
<accession>A0A1C7NMK0</accession>
<dbReference type="CDD" id="cd14003">
    <property type="entry name" value="STKc_AMPK-like"/>
    <property type="match status" value="1"/>
</dbReference>
<dbReference type="GO" id="GO:0035556">
    <property type="term" value="P:intracellular signal transduction"/>
    <property type="evidence" value="ECO:0007669"/>
    <property type="project" value="TreeGrafter"/>
</dbReference>
<evidence type="ECO:0000256" key="1">
    <source>
        <dbReference type="ARBA" id="ARBA00022527"/>
    </source>
</evidence>
<keyword evidence="2" id="KW-0808">Transferase</keyword>
<evidence type="ECO:0000256" key="5">
    <source>
        <dbReference type="ARBA" id="ARBA00022840"/>
    </source>
</evidence>
<feature type="region of interest" description="Disordered" evidence="7">
    <location>
        <begin position="532"/>
        <end position="605"/>
    </location>
</feature>
<dbReference type="InParanoid" id="A0A1C7NMK0"/>
<keyword evidence="3 6" id="KW-0547">Nucleotide-binding</keyword>
<evidence type="ECO:0000313" key="9">
    <source>
        <dbReference type="EMBL" id="OBZ90109.1"/>
    </source>
</evidence>
<sequence>MSLKVIQPLKSLVDDQIFTPLEDLPPNVQEVDNKFLLQEFSDDEQDEMNTRRDTKTIVSHKHYSYSKNAYKKKRISRLGPFLLLKTIGVGEFGKVKLARHIQTGQIVAIKLVKRENIDSSQLDKIQTEINILKTLNHPYIVKLLSVNETSSSIGMVLEYAPGGELFEYIYKERYLKEDEARRLFAQLISSVYYMHKKNIVHRDLKLENILLDHQRNIIVTDFGFANQFTSTTGNLMSTSCGSPVYAAPELVMTGRLYVGTSVDIWSCGIILYAMLCGYLPFDDDVKNPNGDNIGRLYRYIMSHKPKYPQHLSHDAKDIISQMLVPDPSERCDLETIICHPWLEDYREEASKSIRSFEEEAKNRRMQLLEGIESTTHLDILTERGSTLSGEGHDQSDHEPYSSTSSSYIYSSSCTKEDDKEIHCQQQDELSISSEIMAVQIPLPLNEDQQKTEEELASPVEKNEKELPTESTNKTVAVNVENRVTAIELSSSKSTEDQKTYDDVLSKQNLSETSQLQQLSLRARLLSTVKRRSVSSSTPSIKPMNDEKPINKSRNSWQHMIHRNSTKEATAPIAPPLLIEQSKNDDKTKVDQKKTRIKNKTGQRSTRPLTKIDKIVEEPSVIAVATPSEENSKHDNLNNTSQLEQESNEKRAWNKPDELELRVHTGPMNRSVLTSKSPMDVLLEITKVLLILGIEVENISGYRLLCTRPAEPQHNEIKDKLNHLSVSCNDLGLSQPIYAHHSIDDGSKIQFSVEICRFENLSGLFSVDIQCLSEGNLSGYQFVGQKLLSLLHFGDVIRNTNFNLSKSDS</sequence>
<dbReference type="Gene3D" id="3.30.310.80">
    <property type="entry name" value="Kinase associated domain 1, KA1"/>
    <property type="match status" value="1"/>
</dbReference>
<dbReference type="PROSITE" id="PS50011">
    <property type="entry name" value="PROTEIN_KINASE_DOM"/>
    <property type="match status" value="1"/>
</dbReference>
<keyword evidence="4 9" id="KW-0418">Kinase</keyword>
<dbReference type="AlphaFoldDB" id="A0A1C7NMK0"/>
<dbReference type="PANTHER" id="PTHR24346">
    <property type="entry name" value="MAP/MICROTUBULE AFFINITY-REGULATING KINASE"/>
    <property type="match status" value="1"/>
</dbReference>
<keyword evidence="5 6" id="KW-0067">ATP-binding</keyword>
<protein>
    <submittedName>
        <fullName evidence="9">Serine/threonine-protein kinase KIN4</fullName>
    </submittedName>
</protein>
<reference evidence="9 10" key="1">
    <citation type="submission" date="2016-03" db="EMBL/GenBank/DDBJ databases">
        <title>Choanephora cucurbitarum.</title>
        <authorList>
            <person name="Min B."/>
            <person name="Park H."/>
            <person name="Park J.-H."/>
            <person name="Shin H.-D."/>
            <person name="Choi I.-G."/>
        </authorList>
    </citation>
    <scope>NUCLEOTIDE SEQUENCE [LARGE SCALE GENOMIC DNA]</scope>
    <source>
        <strain evidence="9 10">KUS-F28377</strain>
    </source>
</reference>
<evidence type="ECO:0000313" key="10">
    <source>
        <dbReference type="Proteomes" id="UP000093000"/>
    </source>
</evidence>
<dbReference type="Pfam" id="PF00069">
    <property type="entry name" value="Pkinase"/>
    <property type="match status" value="1"/>
</dbReference>
<evidence type="ECO:0000256" key="4">
    <source>
        <dbReference type="ARBA" id="ARBA00022777"/>
    </source>
</evidence>
<dbReference type="FunFam" id="1.10.510.10:FF:000571">
    <property type="entry name" value="Maternal embryonic leucine zipper kinase"/>
    <property type="match status" value="1"/>
</dbReference>
<dbReference type="PROSITE" id="PS00107">
    <property type="entry name" value="PROTEIN_KINASE_ATP"/>
    <property type="match status" value="1"/>
</dbReference>
<evidence type="ECO:0000259" key="8">
    <source>
        <dbReference type="PROSITE" id="PS50011"/>
    </source>
</evidence>
<feature type="domain" description="Protein kinase" evidence="8">
    <location>
        <begin position="81"/>
        <end position="342"/>
    </location>
</feature>
<proteinExistence type="predicted"/>
<dbReference type="Proteomes" id="UP000093000">
    <property type="component" value="Unassembled WGS sequence"/>
</dbReference>
<evidence type="ECO:0000256" key="3">
    <source>
        <dbReference type="ARBA" id="ARBA00022741"/>
    </source>
</evidence>
<evidence type="ECO:0000256" key="7">
    <source>
        <dbReference type="SAM" id="MobiDB-lite"/>
    </source>
</evidence>
<feature type="binding site" evidence="6">
    <location>
        <position position="110"/>
    </location>
    <ligand>
        <name>ATP</name>
        <dbReference type="ChEBI" id="CHEBI:30616"/>
    </ligand>
</feature>
<feature type="region of interest" description="Disordered" evidence="7">
    <location>
        <begin position="443"/>
        <end position="470"/>
    </location>
</feature>
<name>A0A1C7NMK0_9FUNG</name>
<evidence type="ECO:0000256" key="2">
    <source>
        <dbReference type="ARBA" id="ARBA00022679"/>
    </source>
</evidence>
<dbReference type="InterPro" id="IPR017441">
    <property type="entry name" value="Protein_kinase_ATP_BS"/>
</dbReference>
<dbReference type="InterPro" id="IPR011009">
    <property type="entry name" value="Kinase-like_dom_sf"/>
</dbReference>
<dbReference type="FunCoup" id="A0A1C7NMK0">
    <property type="interactions" value="257"/>
</dbReference>
<dbReference type="GO" id="GO:0005524">
    <property type="term" value="F:ATP binding"/>
    <property type="evidence" value="ECO:0007669"/>
    <property type="project" value="UniProtKB-UniRule"/>
</dbReference>
<organism evidence="9 10">
    <name type="scientific">Choanephora cucurbitarum</name>
    <dbReference type="NCBI Taxonomy" id="101091"/>
    <lineage>
        <taxon>Eukaryota</taxon>
        <taxon>Fungi</taxon>
        <taxon>Fungi incertae sedis</taxon>
        <taxon>Mucoromycota</taxon>
        <taxon>Mucoromycotina</taxon>
        <taxon>Mucoromycetes</taxon>
        <taxon>Mucorales</taxon>
        <taxon>Mucorineae</taxon>
        <taxon>Choanephoraceae</taxon>
        <taxon>Choanephoroideae</taxon>
        <taxon>Choanephora</taxon>
    </lineage>
</organism>
<dbReference type="GO" id="GO:0005737">
    <property type="term" value="C:cytoplasm"/>
    <property type="evidence" value="ECO:0007669"/>
    <property type="project" value="TreeGrafter"/>
</dbReference>
<dbReference type="SUPFAM" id="SSF56112">
    <property type="entry name" value="Protein kinase-like (PK-like)"/>
    <property type="match status" value="1"/>
</dbReference>
<dbReference type="FunFam" id="3.30.200.20:FF:000003">
    <property type="entry name" value="Non-specific serine/threonine protein kinase"/>
    <property type="match status" value="1"/>
</dbReference>
<feature type="region of interest" description="Disordered" evidence="7">
    <location>
        <begin position="385"/>
        <end position="411"/>
    </location>
</feature>
<keyword evidence="10" id="KW-1185">Reference proteome</keyword>
<dbReference type="InterPro" id="IPR000719">
    <property type="entry name" value="Prot_kinase_dom"/>
</dbReference>
<keyword evidence="1" id="KW-0723">Serine/threonine-protein kinase</keyword>
<feature type="compositionally biased region" description="Basic and acidic residues" evidence="7">
    <location>
        <begin position="581"/>
        <end position="593"/>
    </location>
</feature>
<dbReference type="PANTHER" id="PTHR24346:SF110">
    <property type="entry name" value="NON-SPECIFIC SERINE_THREONINE PROTEIN KINASE"/>
    <property type="match status" value="1"/>
</dbReference>
<dbReference type="EMBL" id="LUGH01000063">
    <property type="protein sequence ID" value="OBZ90109.1"/>
    <property type="molecule type" value="Genomic_DNA"/>
</dbReference>
<dbReference type="InterPro" id="IPR008271">
    <property type="entry name" value="Ser/Thr_kinase_AS"/>
</dbReference>
<evidence type="ECO:0000256" key="6">
    <source>
        <dbReference type="PROSITE-ProRule" id="PRU10141"/>
    </source>
</evidence>
<feature type="compositionally biased region" description="Low complexity" evidence="7">
    <location>
        <begin position="532"/>
        <end position="542"/>
    </location>
</feature>
<comment type="caution">
    <text evidence="9">The sequence shown here is derived from an EMBL/GenBank/DDBJ whole genome shotgun (WGS) entry which is preliminary data.</text>
</comment>
<feature type="region of interest" description="Disordered" evidence="7">
    <location>
        <begin position="625"/>
        <end position="651"/>
    </location>
</feature>
<dbReference type="PROSITE" id="PS00108">
    <property type="entry name" value="PROTEIN_KINASE_ST"/>
    <property type="match status" value="1"/>
</dbReference>
<dbReference type="Gene3D" id="1.10.510.10">
    <property type="entry name" value="Transferase(Phosphotransferase) domain 1"/>
    <property type="match status" value="1"/>
</dbReference>
<gene>
    <name evidence="9" type="primary">KIN4</name>
    <name evidence="9" type="ORF">A0J61_01830</name>
</gene>
<feature type="compositionally biased region" description="Low complexity" evidence="7">
    <location>
        <begin position="400"/>
        <end position="411"/>
    </location>
</feature>